<evidence type="ECO:0000256" key="4">
    <source>
        <dbReference type="ARBA" id="ARBA00022801"/>
    </source>
</evidence>
<keyword evidence="4 10" id="KW-0378">Hydrolase</keyword>
<dbReference type="GO" id="GO:0004520">
    <property type="term" value="F:DNA endonuclease activity"/>
    <property type="evidence" value="ECO:0007669"/>
    <property type="project" value="InterPro"/>
</dbReference>
<comment type="similarity">
    <text evidence="10">Belongs to the CRISPR-associated endonuclease Cas1 family.</text>
</comment>
<dbReference type="RefSeq" id="WP_125962831.1">
    <property type="nucleotide sequence ID" value="NZ_QXGM01000001.1"/>
</dbReference>
<dbReference type="GO" id="GO:0003677">
    <property type="term" value="F:DNA binding"/>
    <property type="evidence" value="ECO:0007669"/>
    <property type="project" value="UniProtKB-KW"/>
</dbReference>
<name>A0A430FRY5_9BIFI</name>
<keyword evidence="8 10" id="KW-0464">Manganese</keyword>
<evidence type="ECO:0000256" key="2">
    <source>
        <dbReference type="ARBA" id="ARBA00022723"/>
    </source>
</evidence>
<keyword evidence="6 10" id="KW-0051">Antiviral defense</keyword>
<dbReference type="InterPro" id="IPR019855">
    <property type="entry name" value="CRISPR-assoc_Cas1_NMENI"/>
</dbReference>
<gene>
    <name evidence="10" type="primary">cas1</name>
    <name evidence="11" type="ORF">D2E26_0176</name>
</gene>
<comment type="subunit">
    <text evidence="9 10">Homodimer, forms a heterotetramer with a Cas2 homodimer.</text>
</comment>
<feature type="binding site" evidence="10">
    <location>
        <position position="211"/>
    </location>
    <ligand>
        <name>Mn(2+)</name>
        <dbReference type="ChEBI" id="CHEBI:29035"/>
    </ligand>
</feature>
<dbReference type="InterPro" id="IPR050646">
    <property type="entry name" value="Cas1"/>
</dbReference>
<keyword evidence="2 10" id="KW-0479">Metal-binding</keyword>
<dbReference type="HAMAP" id="MF_01470">
    <property type="entry name" value="Cas1"/>
    <property type="match status" value="1"/>
</dbReference>
<evidence type="ECO:0000256" key="10">
    <source>
        <dbReference type="HAMAP-Rule" id="MF_01470"/>
    </source>
</evidence>
<dbReference type="InterPro" id="IPR002729">
    <property type="entry name" value="CRISPR-assoc_Cas1"/>
</dbReference>
<dbReference type="Proteomes" id="UP000287609">
    <property type="component" value="Unassembled WGS sequence"/>
</dbReference>
<evidence type="ECO:0000313" key="11">
    <source>
        <dbReference type="EMBL" id="RSX55613.1"/>
    </source>
</evidence>
<comment type="caution">
    <text evidence="11">The sequence shown here is derived from an EMBL/GenBank/DDBJ whole genome shotgun (WGS) entry which is preliminary data.</text>
</comment>
<dbReference type="GO" id="GO:0051607">
    <property type="term" value="P:defense response to virus"/>
    <property type="evidence" value="ECO:0007669"/>
    <property type="project" value="UniProtKB-UniRule"/>
</dbReference>
<evidence type="ECO:0000256" key="7">
    <source>
        <dbReference type="ARBA" id="ARBA00023125"/>
    </source>
</evidence>
<comment type="function">
    <text evidence="10">CRISPR (clustered regularly interspaced short palindromic repeat), is an adaptive immune system that provides protection against mobile genetic elements (viruses, transposable elements and conjugative plasmids). CRISPR clusters contain spacers, sequences complementary to antecedent mobile elements, and target invading nucleic acids. CRISPR clusters are transcribed and processed into CRISPR RNA (crRNA). Acts as a dsDNA endonuclease. Involved in the integration of spacer DNA into the CRISPR cassette.</text>
</comment>
<dbReference type="Pfam" id="PF01867">
    <property type="entry name" value="Cas_Cas1"/>
    <property type="match status" value="1"/>
</dbReference>
<keyword evidence="3 10" id="KW-0255">Endonuclease</keyword>
<dbReference type="PANTHER" id="PTHR34353:SF2">
    <property type="entry name" value="CRISPR-ASSOCIATED ENDONUCLEASE CAS1 1"/>
    <property type="match status" value="1"/>
</dbReference>
<comment type="cofactor">
    <cofactor evidence="10">
        <name>Mg(2+)</name>
        <dbReference type="ChEBI" id="CHEBI:18420"/>
    </cofactor>
    <cofactor evidence="10">
        <name>Mn(2+)</name>
        <dbReference type="ChEBI" id="CHEBI:29035"/>
    </cofactor>
</comment>
<feature type="binding site" evidence="10">
    <location>
        <position position="226"/>
    </location>
    <ligand>
        <name>Mn(2+)</name>
        <dbReference type="ChEBI" id="CHEBI:29035"/>
    </ligand>
</feature>
<evidence type="ECO:0000313" key="12">
    <source>
        <dbReference type="Proteomes" id="UP000287609"/>
    </source>
</evidence>
<accession>A0A430FRY5</accession>
<dbReference type="Gene3D" id="3.100.10.20">
    <property type="entry name" value="CRISPR-associated endonuclease Cas1, N-terminal domain"/>
    <property type="match status" value="1"/>
</dbReference>
<dbReference type="NCBIfam" id="TIGR00287">
    <property type="entry name" value="cas1"/>
    <property type="match status" value="1"/>
</dbReference>
<reference evidence="11 12" key="1">
    <citation type="submission" date="2018-09" db="EMBL/GenBank/DDBJ databases">
        <title>Characterization of the phylogenetic diversity of five novel species belonging to the genus Bifidobacterium.</title>
        <authorList>
            <person name="Lugli G.A."/>
            <person name="Duranti S."/>
            <person name="Milani C."/>
        </authorList>
    </citation>
    <scope>NUCLEOTIDE SEQUENCE [LARGE SCALE GENOMIC DNA]</scope>
    <source>
        <strain evidence="11 12">2036B</strain>
    </source>
</reference>
<evidence type="ECO:0000256" key="1">
    <source>
        <dbReference type="ARBA" id="ARBA00022722"/>
    </source>
</evidence>
<dbReference type="EC" id="3.1.-.-" evidence="10"/>
<dbReference type="GO" id="GO:0043571">
    <property type="term" value="P:maintenance of CRISPR repeat elements"/>
    <property type="evidence" value="ECO:0007669"/>
    <property type="project" value="UniProtKB-UniRule"/>
</dbReference>
<dbReference type="AlphaFoldDB" id="A0A430FRY5"/>
<sequence length="303" mass="33825">MQNGAWRVIDCTNLEGRLKYARGRLLVSQYETGETSEIPLAQIAVLLVGQRSNCSTALLYELAQYGVSVLICDWRGIPVSALHSWCDTPTIVTQRHRAQVSMSLPRQKNAWKKIIQAKIYGQAHCLELIGDEQAGTLFELAKQVRSGDISNAEGTAARFYWSRVFESGFRRKPGSGIGKNSLLDYAYAVLRGHVIRAIITAGLSPVFGVSHHNRSNYYCLADDLIEPYRPAIDHEVYQLPETATLEDPLVKKHLVNATNLQFAQSGSTIPSSLTEFAQQFGLYCEGRIKSLSVPRFGEFNEER</sequence>
<evidence type="ECO:0000256" key="6">
    <source>
        <dbReference type="ARBA" id="ARBA00023118"/>
    </source>
</evidence>
<dbReference type="PANTHER" id="PTHR34353">
    <property type="entry name" value="CRISPR-ASSOCIATED ENDONUCLEASE CAS1 1"/>
    <property type="match status" value="1"/>
</dbReference>
<feature type="binding site" evidence="10">
    <location>
        <position position="153"/>
    </location>
    <ligand>
        <name>Mn(2+)</name>
        <dbReference type="ChEBI" id="CHEBI:29035"/>
    </ligand>
</feature>
<dbReference type="EMBL" id="QXGM01000001">
    <property type="protein sequence ID" value="RSX55613.1"/>
    <property type="molecule type" value="Genomic_DNA"/>
</dbReference>
<dbReference type="Gene3D" id="1.20.120.920">
    <property type="entry name" value="CRISPR-associated endonuclease Cas1, C-terminal domain"/>
    <property type="match status" value="1"/>
</dbReference>
<proteinExistence type="inferred from homology"/>
<keyword evidence="1 10" id="KW-0540">Nuclease</keyword>
<dbReference type="OrthoDB" id="1550386at2"/>
<evidence type="ECO:0000256" key="9">
    <source>
        <dbReference type="ARBA" id="ARBA00038592"/>
    </source>
</evidence>
<keyword evidence="7 10" id="KW-0238">DNA-binding</keyword>
<dbReference type="GO" id="GO:0016787">
    <property type="term" value="F:hydrolase activity"/>
    <property type="evidence" value="ECO:0007669"/>
    <property type="project" value="UniProtKB-KW"/>
</dbReference>
<dbReference type="NCBIfam" id="TIGR03639">
    <property type="entry name" value="cas1_NMENI"/>
    <property type="match status" value="1"/>
</dbReference>
<keyword evidence="12" id="KW-1185">Reference proteome</keyword>
<dbReference type="InterPro" id="IPR042206">
    <property type="entry name" value="CRISPR-assoc_Cas1_C"/>
</dbReference>
<dbReference type="InterPro" id="IPR042211">
    <property type="entry name" value="CRISPR-assoc_Cas1_N"/>
</dbReference>
<dbReference type="GO" id="GO:0046872">
    <property type="term" value="F:metal ion binding"/>
    <property type="evidence" value="ECO:0007669"/>
    <property type="project" value="UniProtKB-UniRule"/>
</dbReference>
<keyword evidence="5 10" id="KW-0460">Magnesium</keyword>
<protein>
    <recommendedName>
        <fullName evidence="10">CRISPR-associated endonuclease Cas1</fullName>
        <ecNumber evidence="10">3.1.-.-</ecNumber>
    </recommendedName>
</protein>
<evidence type="ECO:0000256" key="3">
    <source>
        <dbReference type="ARBA" id="ARBA00022759"/>
    </source>
</evidence>
<organism evidence="11 12">
    <name type="scientific">Bifidobacterium dolichotidis</name>
    <dbReference type="NCBI Taxonomy" id="2306976"/>
    <lineage>
        <taxon>Bacteria</taxon>
        <taxon>Bacillati</taxon>
        <taxon>Actinomycetota</taxon>
        <taxon>Actinomycetes</taxon>
        <taxon>Bifidobacteriales</taxon>
        <taxon>Bifidobacteriaceae</taxon>
        <taxon>Bifidobacterium</taxon>
    </lineage>
</organism>
<evidence type="ECO:0000256" key="5">
    <source>
        <dbReference type="ARBA" id="ARBA00022842"/>
    </source>
</evidence>
<evidence type="ECO:0000256" key="8">
    <source>
        <dbReference type="ARBA" id="ARBA00023211"/>
    </source>
</evidence>